<sequence>MSKYFYDRIKNLPATANNSNNKNNNTLDRFLKPVTTTTKKVENIPDITDDELLTSVLQFEKSPEFQQLKQTDDAKAKTANESETNGSYSNSFLKHRISYVELPLPPYKSLKSSTSASTIPISNDRLKQELNTIVSSSKKRSATNSDDEDIIPLNPPSSSIIRPPTKRLPNSNADFSSFAPDNQSVMDRTKIVLKTLRSRRARGEQVAMTQIVAEEQLRLREQLMRKPKPTNDDQLIQPKKPIAPVKRKANEIDTTVSKKIRTTEKGPKNAFDKLVQEMTETMTHVTLTNTTTANTTTVSSSVSSTNSIIDLTVVSSSSSISSTLPLQSTSTKNMREKKRKPRKVHAYDDYLGYILRWPISLIDELDIQPDVLYKDFLGENIYPVPVLELYSSFDEYEEITLPWLFEETFEEIKRSVKLNDHKLAGIEYEAVLPQIRLFKTGLYELKAQILQKRNPTAPNQRREMFGDDDLVVITLLSQPVTKIFGLIRSGERITDKQRLHKSFHEHPDVKIRPPIWFCYEYYIRIFGNGLKIIDGSKIKIKAITSLTATLRRFKALASMRSCPLFEYLLSPSLSDDVFQIKNKQDNCMEEKYLQAYNESQRNVISEAVSMLRDTKDDSQAKIYMCQGPPGTGKSQTITGIVRALLQPILSLSPSNDQASVTTITTTQKKMKILICCPSNGGCNEIVRRLIDVFGRKTTDETTSKLPFKLIRCARGGGVSEDIENVSLDILAQKRLEEELNTGGQNEAIERNLANKEKQKKQLLQRIDAEKQKQQAISSKDNTSDELNDLELNLKEITASILKLQQTCRKTMPESARRQREREIKLELLQDADICVSTLNYVGNSIFDTFSPFDINNQLDKIDKPKKPSTSVASSSTSTTISSLFNCLIIDEAGQCIEIDNFIPLRLGMNRIVLVGDPEQLPATILSRRALEAGLNQSLFERLYKLFKYDLNNPIRMLNVQYRMHDEICKFPSMHIYRSKLKTDKIINQKRKKFLLKPYMVLDVVNGQDELDPVTQSYGNLLEADIIACLVEFINERAKVPYSQIGIITPYNYQVKLIEQKLIQRNLQKHKIEIGTVDAFQGRQKDVILLSCVRATQNTDLTTTGIGFVANRQRLNVSLTRAKYAMYIMGHMNSLNINEDWQKLYSNAIERKTIIELTSANQFDCLIKRQQEGQIRPNEAMC</sequence>
<feature type="compositionally biased region" description="Basic and acidic residues" evidence="6">
    <location>
        <begin position="70"/>
        <end position="80"/>
    </location>
</feature>
<feature type="region of interest" description="Disordered" evidence="6">
    <location>
        <begin position="135"/>
        <end position="165"/>
    </location>
</feature>
<accession>A0A813M8A1</accession>
<dbReference type="GO" id="GO:0005524">
    <property type="term" value="F:ATP binding"/>
    <property type="evidence" value="ECO:0007669"/>
    <property type="project" value="UniProtKB-KW"/>
</dbReference>
<dbReference type="PANTHER" id="PTHR10887">
    <property type="entry name" value="DNA2/NAM7 HELICASE FAMILY"/>
    <property type="match status" value="1"/>
</dbReference>
<evidence type="ECO:0000256" key="6">
    <source>
        <dbReference type="SAM" id="MobiDB-lite"/>
    </source>
</evidence>
<dbReference type="EMBL" id="CAJNOE010000004">
    <property type="protein sequence ID" value="CAF0715755.1"/>
    <property type="molecule type" value="Genomic_DNA"/>
</dbReference>
<evidence type="ECO:0000256" key="2">
    <source>
        <dbReference type="ARBA" id="ARBA00022801"/>
    </source>
</evidence>
<feature type="region of interest" description="Disordered" evidence="6">
    <location>
        <begin position="64"/>
        <end position="87"/>
    </location>
</feature>
<name>A0A813M8A1_9BILA</name>
<evidence type="ECO:0000313" key="9">
    <source>
        <dbReference type="EMBL" id="CAF0715755.1"/>
    </source>
</evidence>
<evidence type="ECO:0000256" key="5">
    <source>
        <dbReference type="SAM" id="Coils"/>
    </source>
</evidence>
<dbReference type="FunFam" id="3.40.50.300:FF:000326">
    <property type="entry name" value="P-loop containing nucleoside triphosphate hydrolase"/>
    <property type="match status" value="1"/>
</dbReference>
<dbReference type="GO" id="GO:0005694">
    <property type="term" value="C:chromosome"/>
    <property type="evidence" value="ECO:0007669"/>
    <property type="project" value="UniProtKB-ARBA"/>
</dbReference>
<dbReference type="SUPFAM" id="SSF52540">
    <property type="entry name" value="P-loop containing nucleoside triphosphate hydrolases"/>
    <property type="match status" value="1"/>
</dbReference>
<dbReference type="InterPro" id="IPR041679">
    <property type="entry name" value="DNA2/NAM7-like_C"/>
</dbReference>
<dbReference type="GO" id="GO:0001147">
    <property type="term" value="F:transcription termination site sequence-specific DNA binding"/>
    <property type="evidence" value="ECO:0007669"/>
    <property type="project" value="TreeGrafter"/>
</dbReference>
<keyword evidence="4" id="KW-0067">ATP-binding</keyword>
<evidence type="ECO:0000259" key="7">
    <source>
        <dbReference type="Pfam" id="PF13086"/>
    </source>
</evidence>
<dbReference type="AlphaFoldDB" id="A0A813M8A1"/>
<dbReference type="Proteomes" id="UP000663860">
    <property type="component" value="Unassembled WGS sequence"/>
</dbReference>
<protein>
    <submittedName>
        <fullName evidence="9">Uncharacterized protein</fullName>
    </submittedName>
</protein>
<evidence type="ECO:0000259" key="8">
    <source>
        <dbReference type="Pfam" id="PF13087"/>
    </source>
</evidence>
<dbReference type="InterPro" id="IPR047187">
    <property type="entry name" value="SF1_C_Upf1"/>
</dbReference>
<feature type="domain" description="DNA2/NAM7 helicase-like C-terminal" evidence="8">
    <location>
        <begin position="934"/>
        <end position="1131"/>
    </location>
</feature>
<proteinExistence type="predicted"/>
<dbReference type="InterPro" id="IPR027417">
    <property type="entry name" value="P-loop_NTPase"/>
</dbReference>
<dbReference type="Pfam" id="PF13087">
    <property type="entry name" value="AAA_12"/>
    <property type="match status" value="1"/>
</dbReference>
<comment type="caution">
    <text evidence="9">The sequence shown here is derived from an EMBL/GenBank/DDBJ whole genome shotgun (WGS) entry which is preliminary data.</text>
</comment>
<keyword evidence="1" id="KW-0547">Nucleotide-binding</keyword>
<dbReference type="InterPro" id="IPR041677">
    <property type="entry name" value="DNA2/NAM7_AAA_11"/>
</dbReference>
<reference evidence="9" key="1">
    <citation type="submission" date="2021-02" db="EMBL/GenBank/DDBJ databases">
        <authorList>
            <person name="Nowell W R."/>
        </authorList>
    </citation>
    <scope>NUCLEOTIDE SEQUENCE</scope>
</reference>
<evidence type="ECO:0000256" key="4">
    <source>
        <dbReference type="ARBA" id="ARBA00022840"/>
    </source>
</evidence>
<feature type="domain" description="DNA2/NAM7 helicase helicase" evidence="7">
    <location>
        <begin position="596"/>
        <end position="854"/>
    </location>
</feature>
<dbReference type="InterPro" id="IPR045055">
    <property type="entry name" value="DNA2/NAM7-like"/>
</dbReference>
<dbReference type="GO" id="GO:0004386">
    <property type="term" value="F:helicase activity"/>
    <property type="evidence" value="ECO:0007669"/>
    <property type="project" value="UniProtKB-KW"/>
</dbReference>
<dbReference type="PANTHER" id="PTHR10887:SF495">
    <property type="entry name" value="HELICASE SENATAXIN ISOFORM X1-RELATED"/>
    <property type="match status" value="1"/>
</dbReference>
<keyword evidence="3" id="KW-0347">Helicase</keyword>
<organism evidence="9 10">
    <name type="scientific">Adineta steineri</name>
    <dbReference type="NCBI Taxonomy" id="433720"/>
    <lineage>
        <taxon>Eukaryota</taxon>
        <taxon>Metazoa</taxon>
        <taxon>Spiralia</taxon>
        <taxon>Gnathifera</taxon>
        <taxon>Rotifera</taxon>
        <taxon>Eurotatoria</taxon>
        <taxon>Bdelloidea</taxon>
        <taxon>Adinetida</taxon>
        <taxon>Adinetidae</taxon>
        <taxon>Adineta</taxon>
    </lineage>
</organism>
<evidence type="ECO:0000313" key="10">
    <source>
        <dbReference type="Proteomes" id="UP000663860"/>
    </source>
</evidence>
<gene>
    <name evidence="9" type="ORF">IZO911_LOCUS998</name>
</gene>
<evidence type="ECO:0000256" key="3">
    <source>
        <dbReference type="ARBA" id="ARBA00022806"/>
    </source>
</evidence>
<dbReference type="Gene3D" id="3.40.50.300">
    <property type="entry name" value="P-loop containing nucleotide triphosphate hydrolases"/>
    <property type="match status" value="2"/>
</dbReference>
<keyword evidence="5" id="KW-0175">Coiled coil</keyword>
<evidence type="ECO:0000256" key="1">
    <source>
        <dbReference type="ARBA" id="ARBA00022741"/>
    </source>
</evidence>
<feature type="domain" description="DNA2/NAM7 helicase helicase" evidence="7">
    <location>
        <begin position="873"/>
        <end position="927"/>
    </location>
</feature>
<dbReference type="GO" id="GO:0006369">
    <property type="term" value="P:termination of RNA polymerase II transcription"/>
    <property type="evidence" value="ECO:0007669"/>
    <property type="project" value="TreeGrafter"/>
</dbReference>
<dbReference type="Pfam" id="PF13086">
    <property type="entry name" value="AAA_11"/>
    <property type="match status" value="2"/>
</dbReference>
<keyword evidence="2" id="KW-0378">Hydrolase</keyword>
<dbReference type="GO" id="GO:0016604">
    <property type="term" value="C:nuclear body"/>
    <property type="evidence" value="ECO:0007669"/>
    <property type="project" value="TreeGrafter"/>
</dbReference>
<dbReference type="CDD" id="cd18808">
    <property type="entry name" value="SF1_C_Upf1"/>
    <property type="match status" value="1"/>
</dbReference>
<dbReference type="GO" id="GO:0016787">
    <property type="term" value="F:hydrolase activity"/>
    <property type="evidence" value="ECO:0007669"/>
    <property type="project" value="UniProtKB-KW"/>
</dbReference>
<feature type="coiled-coil region" evidence="5">
    <location>
        <begin position="745"/>
        <end position="806"/>
    </location>
</feature>